<reference evidence="1 2" key="1">
    <citation type="submission" date="2020-06" db="EMBL/GenBank/DDBJ databases">
        <title>Transcriptomic and genomic resources for Thalictrum thalictroides and T. hernandezii: Facilitating candidate gene discovery in an emerging model plant lineage.</title>
        <authorList>
            <person name="Arias T."/>
            <person name="Riano-Pachon D.M."/>
            <person name="Di Stilio V.S."/>
        </authorList>
    </citation>
    <scope>NUCLEOTIDE SEQUENCE [LARGE SCALE GENOMIC DNA]</scope>
    <source>
        <strain evidence="2">cv. WT478/WT964</strain>
        <tissue evidence="1">Leaves</tissue>
    </source>
</reference>
<accession>A0A7J6X6D6</accession>
<dbReference type="OrthoDB" id="1733829at2759"/>
<evidence type="ECO:0000313" key="2">
    <source>
        <dbReference type="Proteomes" id="UP000554482"/>
    </source>
</evidence>
<organism evidence="1 2">
    <name type="scientific">Thalictrum thalictroides</name>
    <name type="common">Rue-anemone</name>
    <name type="synonym">Anemone thalictroides</name>
    <dbReference type="NCBI Taxonomy" id="46969"/>
    <lineage>
        <taxon>Eukaryota</taxon>
        <taxon>Viridiplantae</taxon>
        <taxon>Streptophyta</taxon>
        <taxon>Embryophyta</taxon>
        <taxon>Tracheophyta</taxon>
        <taxon>Spermatophyta</taxon>
        <taxon>Magnoliopsida</taxon>
        <taxon>Ranunculales</taxon>
        <taxon>Ranunculaceae</taxon>
        <taxon>Thalictroideae</taxon>
        <taxon>Thalictrum</taxon>
    </lineage>
</organism>
<comment type="caution">
    <text evidence="1">The sequence shown here is derived from an EMBL/GenBank/DDBJ whole genome shotgun (WGS) entry which is preliminary data.</text>
</comment>
<name>A0A7J6X6D6_THATH</name>
<dbReference type="GO" id="GO:0005524">
    <property type="term" value="F:ATP binding"/>
    <property type="evidence" value="ECO:0007669"/>
    <property type="project" value="InterPro"/>
</dbReference>
<proteinExistence type="predicted"/>
<protein>
    <submittedName>
        <fullName evidence="1">T-complex protein 1 subunit eta</fullName>
    </submittedName>
</protein>
<dbReference type="Gene3D" id="3.50.7.10">
    <property type="entry name" value="GroEL"/>
    <property type="match status" value="1"/>
</dbReference>
<dbReference type="InterPro" id="IPR027410">
    <property type="entry name" value="TCP-1-like_intermed_sf"/>
</dbReference>
<dbReference type="Gene3D" id="3.30.260.10">
    <property type="entry name" value="TCP-1-like chaperonin intermediate domain"/>
    <property type="match status" value="1"/>
</dbReference>
<evidence type="ECO:0000313" key="1">
    <source>
        <dbReference type="EMBL" id="KAF5204963.1"/>
    </source>
</evidence>
<gene>
    <name evidence="1" type="ORF">FRX31_005450</name>
</gene>
<dbReference type="AlphaFoldDB" id="A0A7J6X6D6"/>
<dbReference type="SUPFAM" id="SSF52029">
    <property type="entry name" value="GroEL apical domain-like"/>
    <property type="match status" value="1"/>
</dbReference>
<dbReference type="Pfam" id="PF00118">
    <property type="entry name" value="Cpn60_TCP1"/>
    <property type="match status" value="1"/>
</dbReference>
<sequence length="135" mass="14643">MLTRVIMQFKQSGEAYIYDLGSTHGSSVNKKEYFADRDIFCVGHVTEEDLQQVAAATGGTIHTSVNNVIDEERQVGNERFNIFSGCLSGQTATIVLRGGVDQGAVAVIARNTEGNVLSGGTKRIQTSDIEEARFK</sequence>
<keyword evidence="2" id="KW-1185">Reference proteome</keyword>
<dbReference type="InterPro" id="IPR027409">
    <property type="entry name" value="GroEL-like_apical_dom_sf"/>
</dbReference>
<dbReference type="InterPro" id="IPR002423">
    <property type="entry name" value="Cpn60/GroEL/TCP-1"/>
</dbReference>
<dbReference type="Proteomes" id="UP000554482">
    <property type="component" value="Unassembled WGS sequence"/>
</dbReference>
<dbReference type="EMBL" id="JABWDY010004712">
    <property type="protein sequence ID" value="KAF5204963.1"/>
    <property type="molecule type" value="Genomic_DNA"/>
</dbReference>